<dbReference type="OrthoDB" id="2692980at2759"/>
<keyword evidence="2" id="KW-1185">Reference proteome</keyword>
<proteinExistence type="predicted"/>
<protein>
    <submittedName>
        <fullName evidence="1">Uncharacterized protein</fullName>
    </submittedName>
</protein>
<gene>
    <name evidence="1" type="ORF">EV702DRAFT_1080578</name>
</gene>
<dbReference type="EMBL" id="JABBWD010000008">
    <property type="protein sequence ID" value="KAG1780746.1"/>
    <property type="molecule type" value="Genomic_DNA"/>
</dbReference>
<reference evidence="1" key="1">
    <citation type="journal article" date="2020" name="New Phytol.">
        <title>Comparative genomics reveals dynamic genome evolution in host specialist ectomycorrhizal fungi.</title>
        <authorList>
            <person name="Lofgren L.A."/>
            <person name="Nguyen N.H."/>
            <person name="Vilgalys R."/>
            <person name="Ruytinx J."/>
            <person name="Liao H.L."/>
            <person name="Branco S."/>
            <person name="Kuo A."/>
            <person name="LaButti K."/>
            <person name="Lipzen A."/>
            <person name="Andreopoulos W."/>
            <person name="Pangilinan J."/>
            <person name="Riley R."/>
            <person name="Hundley H."/>
            <person name="Na H."/>
            <person name="Barry K."/>
            <person name="Grigoriev I.V."/>
            <person name="Stajich J.E."/>
            <person name="Kennedy P.G."/>
        </authorList>
    </citation>
    <scope>NUCLEOTIDE SEQUENCE</scope>
    <source>
        <strain evidence="1">DOB743</strain>
    </source>
</reference>
<comment type="caution">
    <text evidence="1">The sequence shown here is derived from an EMBL/GenBank/DDBJ whole genome shotgun (WGS) entry which is preliminary data.</text>
</comment>
<sequence>MAIHEAFHMDMHIVALFDDINTRRDYYEVINNDPTRESFPKVVERIKTLQVLSSIFPEGAALTVSYQGTNFELETLFDLVGWIFSVTGKTPDDATPANYYYPLVILYTQWCRTLCNENKEPQMVQITWFSQESAKRVCIGGNLDRPKATRKEVARKRRFIMLHAGGLAEADEFEKRYTGDGGTFIGHCAETFPMLFVKSLEKKVTMADVKGVSVKPFKVLGDDVTDKFAVPNTDELRRSLLADPCENCQVILQRLGHINLDNFSIHNL</sequence>
<dbReference type="Proteomes" id="UP000714275">
    <property type="component" value="Unassembled WGS sequence"/>
</dbReference>
<evidence type="ECO:0000313" key="1">
    <source>
        <dbReference type="EMBL" id="KAG1780746.1"/>
    </source>
</evidence>
<evidence type="ECO:0000313" key="2">
    <source>
        <dbReference type="Proteomes" id="UP000714275"/>
    </source>
</evidence>
<organism evidence="1 2">
    <name type="scientific">Suillus placidus</name>
    <dbReference type="NCBI Taxonomy" id="48579"/>
    <lineage>
        <taxon>Eukaryota</taxon>
        <taxon>Fungi</taxon>
        <taxon>Dikarya</taxon>
        <taxon>Basidiomycota</taxon>
        <taxon>Agaricomycotina</taxon>
        <taxon>Agaricomycetes</taxon>
        <taxon>Agaricomycetidae</taxon>
        <taxon>Boletales</taxon>
        <taxon>Suillineae</taxon>
        <taxon>Suillaceae</taxon>
        <taxon>Suillus</taxon>
    </lineage>
</organism>
<accession>A0A9P7A3H4</accession>
<name>A0A9P7A3H4_9AGAM</name>
<dbReference type="AlphaFoldDB" id="A0A9P7A3H4"/>